<gene>
    <name evidence="8" type="primary">MATR3</name>
</gene>
<feature type="compositionally biased region" description="Basic and acidic residues" evidence="6">
    <location>
        <begin position="554"/>
        <end position="566"/>
    </location>
</feature>
<feature type="compositionally biased region" description="Polar residues" evidence="6">
    <location>
        <begin position="413"/>
        <end position="435"/>
    </location>
</feature>
<evidence type="ECO:0000259" key="7">
    <source>
        <dbReference type="PROSITE" id="PS50171"/>
    </source>
</evidence>
<keyword evidence="5" id="KW-0539">Nucleus</keyword>
<feature type="compositionally biased region" description="Acidic residues" evidence="6">
    <location>
        <begin position="447"/>
        <end position="464"/>
    </location>
</feature>
<feature type="compositionally biased region" description="Basic residues" evidence="6">
    <location>
        <begin position="532"/>
        <end position="545"/>
    </location>
</feature>
<feature type="compositionally biased region" description="Polar residues" evidence="6">
    <location>
        <begin position="378"/>
        <end position="391"/>
    </location>
</feature>
<evidence type="ECO:0000313" key="8">
    <source>
        <dbReference type="EMBL" id="SBP07649.1"/>
    </source>
</evidence>
<dbReference type="GO" id="GO:0008270">
    <property type="term" value="F:zinc ion binding"/>
    <property type="evidence" value="ECO:0007669"/>
    <property type="project" value="UniProtKB-KW"/>
</dbReference>
<keyword evidence="3" id="KW-0863">Zinc-finger</keyword>
<sequence length="693" mass="77716">MKLPEGSAKALAPRMASKALPGFNDIIAGSKIPRSKYGVPQGSFPSFWISMTTCPYMFPTVSPWFNIPDFLTVKETGDIEKAHHGGSDFSTIMLTGFRGKLWQYEEIATLVWRYFPQHDLDSLFFNVVVLPLQRRVFVYFISWDSCCSFVRDHLENPVSVQGCPLSVHFVLEDMHPGRSEEVLYRNLMKWSNSHVSKPESLKGRLLCVEVSVVSINLVIFVLKVVASVAPFVNFLPLTDRIYVEMCESSGVAQVVKTQLKHRLSQNKLWRKVLNIRPVTSIQKTHSEDVNLPVSDPELDSTAEGAVAATVDMDQPADGAETQPVGPELISDEEDEQSEDVDASFLLPHYFEILDSFDNQTLTEGFRDEFSKSHDGPVQENSNPDQVANSVKTQEELEPEEVKGGTREEDGSTMKRTFNTKGEKLPNNQNKTCQSSEAHREDGATGEKDEDDSATCVEVMDEELAEGSAPGETETRANVNKGIKNDSSEVMSALNEQEGGGWDEDAEKTPKDEMVTLMTDEIKRVEEGNRAATRVRPRKKTKKAAVRKPAILKTESAEKKREEEENKSLAPASLTSSSILDNKDSSRQSGEPKVEPETLPTEQLEECVKEEDTEPKATGILEFSFIAADSRLQPYDPNGCYGREFVVRKMGYFCRLCSVFYVCEDPEEDLHCSSKTHYDNVQKHYQETDEQQKP</sequence>
<feature type="compositionally biased region" description="Basic and acidic residues" evidence="6">
    <location>
        <begin position="436"/>
        <end position="446"/>
    </location>
</feature>
<dbReference type="GO" id="GO:0003676">
    <property type="term" value="F:nucleic acid binding"/>
    <property type="evidence" value="ECO:0007669"/>
    <property type="project" value="InterPro"/>
</dbReference>
<dbReference type="GO" id="GO:0005634">
    <property type="term" value="C:nucleus"/>
    <property type="evidence" value="ECO:0007669"/>
    <property type="project" value="UniProtKB-SubCell"/>
</dbReference>
<feature type="compositionally biased region" description="Basic and acidic residues" evidence="6">
    <location>
        <begin position="506"/>
        <end position="528"/>
    </location>
</feature>
<feature type="region of interest" description="Disordered" evidence="6">
    <location>
        <begin position="367"/>
        <end position="613"/>
    </location>
</feature>
<feature type="compositionally biased region" description="Acidic residues" evidence="6">
    <location>
        <begin position="602"/>
        <end position="612"/>
    </location>
</feature>
<comment type="subcellular location">
    <subcellularLocation>
        <location evidence="1">Nucleus</location>
    </subcellularLocation>
</comment>
<feature type="domain" description="Matrin-type" evidence="7">
    <location>
        <begin position="651"/>
        <end position="682"/>
    </location>
</feature>
<evidence type="ECO:0000256" key="3">
    <source>
        <dbReference type="ARBA" id="ARBA00022771"/>
    </source>
</evidence>
<reference evidence="8" key="1">
    <citation type="submission" date="2016-05" db="EMBL/GenBank/DDBJ databases">
        <authorList>
            <person name="Lavstsen T."/>
            <person name="Jespersen J.S."/>
        </authorList>
    </citation>
    <scope>NUCLEOTIDE SEQUENCE</scope>
    <source>
        <tissue evidence="8">Brain</tissue>
    </source>
</reference>
<reference evidence="8" key="2">
    <citation type="submission" date="2016-06" db="EMBL/GenBank/DDBJ databases">
        <title>The genome of a short-lived fish provides insights into sex chromosome evolution and the genetic control of aging.</title>
        <authorList>
            <person name="Reichwald K."/>
            <person name="Felder M."/>
            <person name="Petzold A."/>
            <person name="Koch P."/>
            <person name="Groth M."/>
            <person name="Platzer M."/>
        </authorList>
    </citation>
    <scope>NUCLEOTIDE SEQUENCE</scope>
    <source>
        <tissue evidence="8">Brain</tissue>
    </source>
</reference>
<feature type="compositionally biased region" description="Basic and acidic residues" evidence="6">
    <location>
        <begin position="367"/>
        <end position="376"/>
    </location>
</feature>
<evidence type="ECO:0000256" key="5">
    <source>
        <dbReference type="ARBA" id="ARBA00023242"/>
    </source>
</evidence>
<dbReference type="AlphaFoldDB" id="A0A1A7WQ42"/>
<evidence type="ECO:0000256" key="6">
    <source>
        <dbReference type="SAM" id="MobiDB-lite"/>
    </source>
</evidence>
<feature type="compositionally biased region" description="Basic and acidic residues" evidence="6">
    <location>
        <begin position="580"/>
        <end position="595"/>
    </location>
</feature>
<organism evidence="8">
    <name type="scientific">Iconisemion striatum</name>
    <dbReference type="NCBI Taxonomy" id="60296"/>
    <lineage>
        <taxon>Eukaryota</taxon>
        <taxon>Metazoa</taxon>
        <taxon>Chordata</taxon>
        <taxon>Craniata</taxon>
        <taxon>Vertebrata</taxon>
        <taxon>Euteleostomi</taxon>
        <taxon>Actinopterygii</taxon>
        <taxon>Neopterygii</taxon>
        <taxon>Teleostei</taxon>
        <taxon>Neoteleostei</taxon>
        <taxon>Acanthomorphata</taxon>
        <taxon>Ovalentaria</taxon>
        <taxon>Atherinomorphae</taxon>
        <taxon>Cyprinodontiformes</taxon>
        <taxon>Nothobranchiidae</taxon>
        <taxon>Iconisemion</taxon>
    </lineage>
</organism>
<name>A0A1A7WQ42_9TELE</name>
<dbReference type="PROSITE" id="PS50171">
    <property type="entry name" value="ZF_MATRIN"/>
    <property type="match status" value="1"/>
</dbReference>
<evidence type="ECO:0000256" key="4">
    <source>
        <dbReference type="ARBA" id="ARBA00022833"/>
    </source>
</evidence>
<dbReference type="EMBL" id="HADW01006249">
    <property type="protein sequence ID" value="SBP07649.1"/>
    <property type="molecule type" value="Transcribed_RNA"/>
</dbReference>
<evidence type="ECO:0000256" key="2">
    <source>
        <dbReference type="ARBA" id="ARBA00022723"/>
    </source>
</evidence>
<keyword evidence="2" id="KW-0479">Metal-binding</keyword>
<evidence type="ECO:0000256" key="1">
    <source>
        <dbReference type="ARBA" id="ARBA00004123"/>
    </source>
</evidence>
<feature type="compositionally biased region" description="Basic and acidic residues" evidence="6">
    <location>
        <begin position="399"/>
        <end position="412"/>
    </location>
</feature>
<accession>A0A1A7WQ42</accession>
<proteinExistence type="predicted"/>
<keyword evidence="4" id="KW-0862">Zinc</keyword>
<dbReference type="InterPro" id="IPR000690">
    <property type="entry name" value="Matrin/U1-C_Znf_C2H2"/>
</dbReference>
<protein>
    <submittedName>
        <fullName evidence="8">Matrin 3</fullName>
    </submittedName>
</protein>